<gene>
    <name evidence="12" type="ORF">AR1Y2_0343</name>
</gene>
<dbReference type="InterPro" id="IPR036890">
    <property type="entry name" value="HATPase_C_sf"/>
</dbReference>
<keyword evidence="5" id="KW-0808">Transferase</keyword>
<keyword evidence="4" id="KW-0597">Phosphoprotein</keyword>
<dbReference type="SMART" id="SM00304">
    <property type="entry name" value="HAMP"/>
    <property type="match status" value="1"/>
</dbReference>
<dbReference type="InterPro" id="IPR005467">
    <property type="entry name" value="His_kinase_dom"/>
</dbReference>
<dbReference type="CDD" id="cd06225">
    <property type="entry name" value="HAMP"/>
    <property type="match status" value="1"/>
</dbReference>
<dbReference type="Pfam" id="PF06580">
    <property type="entry name" value="His_kinase"/>
    <property type="match status" value="1"/>
</dbReference>
<organism evidence="12 13">
    <name type="scientific">Anaerostipes rhamnosivorans</name>
    <dbReference type="NCBI Taxonomy" id="1229621"/>
    <lineage>
        <taxon>Bacteria</taxon>
        <taxon>Bacillati</taxon>
        <taxon>Bacillota</taxon>
        <taxon>Clostridia</taxon>
        <taxon>Lachnospirales</taxon>
        <taxon>Lachnospiraceae</taxon>
        <taxon>Anaerostipes</taxon>
    </lineage>
</organism>
<evidence type="ECO:0000313" key="13">
    <source>
        <dbReference type="Proteomes" id="UP000298653"/>
    </source>
</evidence>
<dbReference type="InterPro" id="IPR003660">
    <property type="entry name" value="HAMP_dom"/>
</dbReference>
<evidence type="ECO:0000259" key="10">
    <source>
        <dbReference type="PROSITE" id="PS50109"/>
    </source>
</evidence>
<dbReference type="SUPFAM" id="SSF55874">
    <property type="entry name" value="ATPase domain of HSP90 chaperone/DNA topoisomerase II/histidine kinase"/>
    <property type="match status" value="1"/>
</dbReference>
<dbReference type="InterPro" id="IPR010559">
    <property type="entry name" value="Sig_transdc_His_kin_internal"/>
</dbReference>
<keyword evidence="6 12" id="KW-0418">Kinase</keyword>
<keyword evidence="13" id="KW-1185">Reference proteome</keyword>
<dbReference type="SUPFAM" id="SSF158472">
    <property type="entry name" value="HAMP domain-like"/>
    <property type="match status" value="1"/>
</dbReference>
<dbReference type="OrthoDB" id="9809348at2"/>
<dbReference type="Gene3D" id="6.10.340.10">
    <property type="match status" value="1"/>
</dbReference>
<evidence type="ECO:0000256" key="6">
    <source>
        <dbReference type="ARBA" id="ARBA00022777"/>
    </source>
</evidence>
<keyword evidence="9" id="KW-0472">Membrane</keyword>
<dbReference type="PANTHER" id="PTHR34220:SF7">
    <property type="entry name" value="SENSOR HISTIDINE KINASE YPDA"/>
    <property type="match status" value="1"/>
</dbReference>
<reference evidence="12 13" key="1">
    <citation type="submission" date="2019-05" db="EMBL/GenBank/DDBJ databases">
        <title>Complete genome sequencing of Anaerostipes rhamnosivorans.</title>
        <authorList>
            <person name="Bui T.P.N."/>
            <person name="de Vos W.M."/>
        </authorList>
    </citation>
    <scope>NUCLEOTIDE SEQUENCE [LARGE SCALE GENOMIC DNA]</scope>
    <source>
        <strain evidence="12 13">1y2</strain>
    </source>
</reference>
<sequence length="577" mass="65607">MIHSMRSKVFLAIISITLLTASAITLVFYLKSTQMIEDNYGQNLYGRIEQVGNAFDDAMKEIYYITLQTSDDDELVSQAESYSRTKKVGRLEKMSSILGRFKKRNSDIGSVYLVMPGQKTIVTSEDYPIYDKKVKRSILKSVEEVAQKDHPVIITDPVRNQKKVLSFIEPLTSDEGRTIGYVMCNIEERAIYYKYLDILNDGKSSEAVLLNRENAIVSTKNAESMGKLYKNSDFPNVQQNGIVNKRYPAVIGISYKTVFTGCSFFITVEKSVVLSDLNQLKYFLLAFLFLFLGISMIPTYFATRAMYEPLRNLTEAMDEVSGGELDKRVEVHTNDEIGRLSNDFNNMLNQIEKLIERLIKEEGLKKDAELEALQYQITPHFMYNTLNSIKFAALLKGEKELGNLIGDFVELLQASVNKKGTFVTVSDELHILNNYIHLQKIRYDGHFDVEYEIDEKAGSCFVPRLILQPLVENSILHGLDMKKDNSRIEIKAMIEEEYLCISVKDNGRGMTQEQIYDLLTKKTKKTNGLSGIGVANVRERLELYYGNNAGLGYDSNSDGTSAYLYLPAYKEQNLYAV</sequence>
<dbReference type="GO" id="GO:0016020">
    <property type="term" value="C:membrane"/>
    <property type="evidence" value="ECO:0007669"/>
    <property type="project" value="UniProtKB-SubCell"/>
</dbReference>
<dbReference type="Proteomes" id="UP000298653">
    <property type="component" value="Chromosome"/>
</dbReference>
<keyword evidence="9" id="KW-1133">Transmembrane helix</keyword>
<dbReference type="InterPro" id="IPR003594">
    <property type="entry name" value="HATPase_dom"/>
</dbReference>
<keyword evidence="8" id="KW-0175">Coiled coil</keyword>
<evidence type="ECO:0000256" key="7">
    <source>
        <dbReference type="ARBA" id="ARBA00023012"/>
    </source>
</evidence>
<dbReference type="SMART" id="SM00387">
    <property type="entry name" value="HATPase_c"/>
    <property type="match status" value="1"/>
</dbReference>
<feature type="coiled-coil region" evidence="8">
    <location>
        <begin position="337"/>
        <end position="371"/>
    </location>
</feature>
<evidence type="ECO:0000256" key="9">
    <source>
        <dbReference type="SAM" id="Phobius"/>
    </source>
</evidence>
<dbReference type="Pfam" id="PF02518">
    <property type="entry name" value="HATPase_c"/>
    <property type="match status" value="1"/>
</dbReference>
<evidence type="ECO:0000256" key="2">
    <source>
        <dbReference type="ARBA" id="ARBA00004370"/>
    </source>
</evidence>
<keyword evidence="7" id="KW-0902">Two-component regulatory system</keyword>
<evidence type="ECO:0000256" key="1">
    <source>
        <dbReference type="ARBA" id="ARBA00000085"/>
    </source>
</evidence>
<evidence type="ECO:0000256" key="5">
    <source>
        <dbReference type="ARBA" id="ARBA00022679"/>
    </source>
</evidence>
<proteinExistence type="predicted"/>
<dbReference type="PROSITE" id="PS50109">
    <property type="entry name" value="HIS_KIN"/>
    <property type="match status" value="1"/>
</dbReference>
<evidence type="ECO:0000256" key="3">
    <source>
        <dbReference type="ARBA" id="ARBA00012438"/>
    </source>
</evidence>
<evidence type="ECO:0000313" key="12">
    <source>
        <dbReference type="EMBL" id="QCP33797.1"/>
    </source>
</evidence>
<keyword evidence="9" id="KW-0812">Transmembrane</keyword>
<dbReference type="PANTHER" id="PTHR34220">
    <property type="entry name" value="SENSOR HISTIDINE KINASE YPDA"/>
    <property type="match status" value="1"/>
</dbReference>
<accession>A0A4P8IBF0</accession>
<evidence type="ECO:0000259" key="11">
    <source>
        <dbReference type="PROSITE" id="PS50885"/>
    </source>
</evidence>
<feature type="transmembrane region" description="Helical" evidence="9">
    <location>
        <begin position="282"/>
        <end position="302"/>
    </location>
</feature>
<dbReference type="Pfam" id="PF00672">
    <property type="entry name" value="HAMP"/>
    <property type="match status" value="1"/>
</dbReference>
<feature type="domain" description="HAMP" evidence="11">
    <location>
        <begin position="304"/>
        <end position="356"/>
    </location>
</feature>
<dbReference type="KEGG" id="arf:AR1Y2_0343"/>
<dbReference type="Gene3D" id="3.30.565.10">
    <property type="entry name" value="Histidine kinase-like ATPase, C-terminal domain"/>
    <property type="match status" value="1"/>
</dbReference>
<comment type="catalytic activity">
    <reaction evidence="1">
        <text>ATP + protein L-histidine = ADP + protein N-phospho-L-histidine.</text>
        <dbReference type="EC" id="2.7.13.3"/>
    </reaction>
</comment>
<dbReference type="EC" id="2.7.13.3" evidence="3"/>
<dbReference type="InterPro" id="IPR050640">
    <property type="entry name" value="Bact_2-comp_sensor_kinase"/>
</dbReference>
<evidence type="ECO:0000256" key="8">
    <source>
        <dbReference type="SAM" id="Coils"/>
    </source>
</evidence>
<name>A0A4P8IBF0_9FIRM</name>
<dbReference type="PROSITE" id="PS50885">
    <property type="entry name" value="HAMP"/>
    <property type="match status" value="1"/>
</dbReference>
<dbReference type="CDD" id="cd18773">
    <property type="entry name" value="PDC1_HK_sensor"/>
    <property type="match status" value="1"/>
</dbReference>
<dbReference type="RefSeq" id="WP_137327423.1">
    <property type="nucleotide sequence ID" value="NZ_CP040058.1"/>
</dbReference>
<feature type="domain" description="Histidine kinase" evidence="10">
    <location>
        <begin position="466"/>
        <end position="570"/>
    </location>
</feature>
<protein>
    <recommendedName>
        <fullName evidence="3">histidine kinase</fullName>
        <ecNumber evidence="3">2.7.13.3</ecNumber>
    </recommendedName>
</protein>
<dbReference type="GO" id="GO:0000155">
    <property type="term" value="F:phosphorelay sensor kinase activity"/>
    <property type="evidence" value="ECO:0007669"/>
    <property type="project" value="InterPro"/>
</dbReference>
<dbReference type="EMBL" id="CP040058">
    <property type="protein sequence ID" value="QCP33797.1"/>
    <property type="molecule type" value="Genomic_DNA"/>
</dbReference>
<dbReference type="AlphaFoldDB" id="A0A4P8IBF0"/>
<evidence type="ECO:0000256" key="4">
    <source>
        <dbReference type="ARBA" id="ARBA00022553"/>
    </source>
</evidence>
<comment type="subcellular location">
    <subcellularLocation>
        <location evidence="2">Membrane</location>
    </subcellularLocation>
</comment>